<keyword evidence="2" id="KW-1185">Reference proteome</keyword>
<dbReference type="PANTHER" id="PTHR34222:SF99">
    <property type="entry name" value="PROTEIN, PUTATIVE-RELATED"/>
    <property type="match status" value="1"/>
</dbReference>
<dbReference type="OrthoDB" id="1750817at2759"/>
<name>A0A2Z7C756_9LAMI</name>
<evidence type="ECO:0000313" key="2">
    <source>
        <dbReference type="Proteomes" id="UP000250235"/>
    </source>
</evidence>
<dbReference type="Proteomes" id="UP000250235">
    <property type="component" value="Unassembled WGS sequence"/>
</dbReference>
<organism evidence="1 2">
    <name type="scientific">Dorcoceras hygrometricum</name>
    <dbReference type="NCBI Taxonomy" id="472368"/>
    <lineage>
        <taxon>Eukaryota</taxon>
        <taxon>Viridiplantae</taxon>
        <taxon>Streptophyta</taxon>
        <taxon>Embryophyta</taxon>
        <taxon>Tracheophyta</taxon>
        <taxon>Spermatophyta</taxon>
        <taxon>Magnoliopsida</taxon>
        <taxon>eudicotyledons</taxon>
        <taxon>Gunneridae</taxon>
        <taxon>Pentapetalae</taxon>
        <taxon>asterids</taxon>
        <taxon>lamiids</taxon>
        <taxon>Lamiales</taxon>
        <taxon>Gesneriaceae</taxon>
        <taxon>Didymocarpoideae</taxon>
        <taxon>Trichosporeae</taxon>
        <taxon>Loxocarpinae</taxon>
        <taxon>Dorcoceras</taxon>
    </lineage>
</organism>
<dbReference type="EMBL" id="KQ998965">
    <property type="protein sequence ID" value="KZV42714.1"/>
    <property type="molecule type" value="Genomic_DNA"/>
</dbReference>
<reference evidence="1 2" key="1">
    <citation type="journal article" date="2015" name="Proc. Natl. Acad. Sci. U.S.A.">
        <title>The resurrection genome of Boea hygrometrica: A blueprint for survival of dehydration.</title>
        <authorList>
            <person name="Xiao L."/>
            <person name="Yang G."/>
            <person name="Zhang L."/>
            <person name="Yang X."/>
            <person name="Zhao S."/>
            <person name="Ji Z."/>
            <person name="Zhou Q."/>
            <person name="Hu M."/>
            <person name="Wang Y."/>
            <person name="Chen M."/>
            <person name="Xu Y."/>
            <person name="Jin H."/>
            <person name="Xiao X."/>
            <person name="Hu G."/>
            <person name="Bao F."/>
            <person name="Hu Y."/>
            <person name="Wan P."/>
            <person name="Li L."/>
            <person name="Deng X."/>
            <person name="Kuang T."/>
            <person name="Xiang C."/>
            <person name="Zhu J.K."/>
            <person name="Oliver M.J."/>
            <person name="He Y."/>
        </authorList>
    </citation>
    <scope>NUCLEOTIDE SEQUENCE [LARGE SCALE GENOMIC DNA]</scope>
    <source>
        <strain evidence="2">cv. XS01</strain>
    </source>
</reference>
<evidence type="ECO:0000313" key="1">
    <source>
        <dbReference type="EMBL" id="KZV42714.1"/>
    </source>
</evidence>
<sequence>MSYQNEECVMHFLTGLNESYAQVHAQVLMMGNIILNNVSSSTAAATSLGSSQSAKVGNGDKVVCSHCHFRNHTVDKSYKFHGYPPRAPQVQTAAASERCTSLTDIQCHRDSSEHTKR</sequence>
<accession>A0A2Z7C756</accession>
<proteinExistence type="predicted"/>
<gene>
    <name evidence="1" type="ORF">F511_10422</name>
</gene>
<dbReference type="PANTHER" id="PTHR34222">
    <property type="entry name" value="GAG_PRE-INTEGRS DOMAIN-CONTAINING PROTEIN"/>
    <property type="match status" value="1"/>
</dbReference>
<dbReference type="AlphaFoldDB" id="A0A2Z7C756"/>
<protein>
    <submittedName>
        <fullName evidence="1">Uncharacterized protein</fullName>
    </submittedName>
</protein>